<accession>F4RV92</accession>
<gene>
    <name evidence="1" type="ORF">MELLADRAFT_109079</name>
</gene>
<dbReference type="Proteomes" id="UP000001072">
    <property type="component" value="Unassembled WGS sequence"/>
</dbReference>
<dbReference type="OrthoDB" id="10470364at2759"/>
<name>F4RV92_MELLP</name>
<protein>
    <submittedName>
        <fullName evidence="1">Uncharacterized protein</fullName>
    </submittedName>
</protein>
<proteinExistence type="predicted"/>
<dbReference type="GeneID" id="18923649"/>
<dbReference type="RefSeq" id="XP_007413156.1">
    <property type="nucleotide sequence ID" value="XM_007413094.1"/>
</dbReference>
<keyword evidence="2" id="KW-1185">Reference proteome</keyword>
<reference evidence="2" key="1">
    <citation type="journal article" date="2011" name="Proc. Natl. Acad. Sci. U.S.A.">
        <title>Obligate biotrophy features unraveled by the genomic analysis of rust fungi.</title>
        <authorList>
            <person name="Duplessis S."/>
            <person name="Cuomo C.A."/>
            <person name="Lin Y.-C."/>
            <person name="Aerts A."/>
            <person name="Tisserant E."/>
            <person name="Veneault-Fourrey C."/>
            <person name="Joly D.L."/>
            <person name="Hacquard S."/>
            <person name="Amselem J."/>
            <person name="Cantarel B.L."/>
            <person name="Chiu R."/>
            <person name="Coutinho P.M."/>
            <person name="Feau N."/>
            <person name="Field M."/>
            <person name="Frey P."/>
            <person name="Gelhaye E."/>
            <person name="Goldberg J."/>
            <person name="Grabherr M.G."/>
            <person name="Kodira C.D."/>
            <person name="Kohler A."/>
            <person name="Kuees U."/>
            <person name="Lindquist E.A."/>
            <person name="Lucas S.M."/>
            <person name="Mago R."/>
            <person name="Mauceli E."/>
            <person name="Morin E."/>
            <person name="Murat C."/>
            <person name="Pangilinan J.L."/>
            <person name="Park R."/>
            <person name="Pearson M."/>
            <person name="Quesneville H."/>
            <person name="Rouhier N."/>
            <person name="Sakthikumar S."/>
            <person name="Salamov A.A."/>
            <person name="Schmutz J."/>
            <person name="Selles B."/>
            <person name="Shapiro H."/>
            <person name="Tanguay P."/>
            <person name="Tuskan G.A."/>
            <person name="Henrissat B."/>
            <person name="Van de Peer Y."/>
            <person name="Rouze P."/>
            <person name="Ellis J.G."/>
            <person name="Dodds P.N."/>
            <person name="Schein J.E."/>
            <person name="Zhong S."/>
            <person name="Hamelin R.C."/>
            <person name="Grigoriev I.V."/>
            <person name="Szabo L.J."/>
            <person name="Martin F."/>
        </authorList>
    </citation>
    <scope>NUCLEOTIDE SEQUENCE [LARGE SCALE GENOMIC DNA]</scope>
    <source>
        <strain evidence="2">98AG31 / pathotype 3-4-7</strain>
    </source>
</reference>
<organism evidence="2">
    <name type="scientific">Melampsora larici-populina (strain 98AG31 / pathotype 3-4-7)</name>
    <name type="common">Poplar leaf rust fungus</name>
    <dbReference type="NCBI Taxonomy" id="747676"/>
    <lineage>
        <taxon>Eukaryota</taxon>
        <taxon>Fungi</taxon>
        <taxon>Dikarya</taxon>
        <taxon>Basidiomycota</taxon>
        <taxon>Pucciniomycotina</taxon>
        <taxon>Pucciniomycetes</taxon>
        <taxon>Pucciniales</taxon>
        <taxon>Melampsoraceae</taxon>
        <taxon>Melampsora</taxon>
    </lineage>
</organism>
<evidence type="ECO:0000313" key="1">
    <source>
        <dbReference type="EMBL" id="EGG03709.1"/>
    </source>
</evidence>
<dbReference type="HOGENOM" id="CLU_1644090_0_0_1"/>
<dbReference type="KEGG" id="mlr:MELLADRAFT_109079"/>
<dbReference type="AlphaFoldDB" id="F4RV92"/>
<dbReference type="InParanoid" id="F4RV92"/>
<sequence length="161" mass="19136">MGEAPSEDMKKMAKEYGFKSYLSLKVAIGITEISWNTIQRGIEIPEWGRTLPKIYTKPIFLPKRHYDLKIKRFNDMTTLWEGDYRKYKMKDTLKEYSNGMLQALLLDKDQAFKIGYERFMNYLIPRMLKLHGLLGSQERLVERMCQRLDKELKKFRPGVNT</sequence>
<evidence type="ECO:0000313" key="2">
    <source>
        <dbReference type="Proteomes" id="UP000001072"/>
    </source>
</evidence>
<dbReference type="EMBL" id="GL883123">
    <property type="protein sequence ID" value="EGG03709.1"/>
    <property type="molecule type" value="Genomic_DNA"/>
</dbReference>
<dbReference type="VEuPathDB" id="FungiDB:MELLADRAFT_109079"/>